<dbReference type="PANTHER" id="PTHR31157:SF1">
    <property type="entry name" value="SCP DOMAIN-CONTAINING PROTEIN"/>
    <property type="match status" value="1"/>
</dbReference>
<accession>A0ABU7P4V6</accession>
<feature type="compositionally biased region" description="Basic residues" evidence="1">
    <location>
        <begin position="18"/>
        <end position="27"/>
    </location>
</feature>
<protein>
    <submittedName>
        <fullName evidence="4">CAP domain-containing protein</fullName>
    </submittedName>
</protein>
<dbReference type="RefSeq" id="WP_330792707.1">
    <property type="nucleotide sequence ID" value="NZ_JAZEWV010000001.1"/>
</dbReference>
<keyword evidence="2" id="KW-0812">Transmembrane</keyword>
<feature type="transmembrane region" description="Helical" evidence="2">
    <location>
        <begin position="31"/>
        <end position="52"/>
    </location>
</feature>
<dbReference type="PANTHER" id="PTHR31157">
    <property type="entry name" value="SCP DOMAIN-CONTAINING PROTEIN"/>
    <property type="match status" value="1"/>
</dbReference>
<keyword evidence="5" id="KW-1185">Reference proteome</keyword>
<feature type="compositionally biased region" description="Low complexity" evidence="1">
    <location>
        <begin position="112"/>
        <end position="153"/>
    </location>
</feature>
<gene>
    <name evidence="4" type="ORF">V2S66_02545</name>
</gene>
<dbReference type="CDD" id="cd05379">
    <property type="entry name" value="CAP_bacterial"/>
    <property type="match status" value="1"/>
</dbReference>
<evidence type="ECO:0000313" key="5">
    <source>
        <dbReference type="Proteomes" id="UP001344658"/>
    </source>
</evidence>
<dbReference type="Pfam" id="PF00188">
    <property type="entry name" value="CAP"/>
    <property type="match status" value="1"/>
</dbReference>
<sequence>MGRHSRHAVPAAPQPGPRGHRGRRKHHPVRTGLLASSAAMAVGAVAASSGLLSGLTGGLTYGDGGASGAQADGAGPAQAGSDIPSPLGGTASPASGPATSAAGSPSAGGPGARTTTASPTATPTRTATSRAAAPTPTRTTAAPTTPVVTTAPPRTVMATTAPASSSAIQAARAQILSMVNQQRATAGCKPLTADSELDVLSQNFSDDMAARGFFDHTDPDGDTPWDRAKKLGITGLGGENIARGQADAAAVMDAWMNSPGHRANILNCDYKTLGVGIHFGSGGPWWTQDFGF</sequence>
<dbReference type="InterPro" id="IPR014044">
    <property type="entry name" value="CAP_dom"/>
</dbReference>
<dbReference type="Gene3D" id="3.40.33.10">
    <property type="entry name" value="CAP"/>
    <property type="match status" value="1"/>
</dbReference>
<evidence type="ECO:0000259" key="3">
    <source>
        <dbReference type="Pfam" id="PF00188"/>
    </source>
</evidence>
<reference evidence="4 5" key="1">
    <citation type="submission" date="2023-12" db="EMBL/GenBank/DDBJ databases">
        <title>Streptomyces sp. V4-01.</title>
        <authorList>
            <person name="Somphong A."/>
            <person name="Phongsopitanun W."/>
        </authorList>
    </citation>
    <scope>NUCLEOTIDE SEQUENCE [LARGE SCALE GENOMIC DNA]</scope>
    <source>
        <strain evidence="4 5">V4-01</strain>
    </source>
</reference>
<dbReference type="Proteomes" id="UP001344658">
    <property type="component" value="Unassembled WGS sequence"/>
</dbReference>
<feature type="region of interest" description="Disordered" evidence="1">
    <location>
        <begin position="1"/>
        <end position="27"/>
    </location>
</feature>
<dbReference type="SUPFAM" id="SSF55797">
    <property type="entry name" value="PR-1-like"/>
    <property type="match status" value="1"/>
</dbReference>
<feature type="compositionally biased region" description="Low complexity" evidence="1">
    <location>
        <begin position="68"/>
        <end position="105"/>
    </location>
</feature>
<evidence type="ECO:0000256" key="1">
    <source>
        <dbReference type="SAM" id="MobiDB-lite"/>
    </source>
</evidence>
<evidence type="ECO:0000313" key="4">
    <source>
        <dbReference type="EMBL" id="MEE4540845.1"/>
    </source>
</evidence>
<keyword evidence="2" id="KW-0472">Membrane</keyword>
<dbReference type="InterPro" id="IPR035940">
    <property type="entry name" value="CAP_sf"/>
</dbReference>
<proteinExistence type="predicted"/>
<keyword evidence="2" id="KW-1133">Transmembrane helix</keyword>
<organism evidence="4 5">
    <name type="scientific">Actinacidiphila polyblastidii</name>
    <dbReference type="NCBI Taxonomy" id="3110430"/>
    <lineage>
        <taxon>Bacteria</taxon>
        <taxon>Bacillati</taxon>
        <taxon>Actinomycetota</taxon>
        <taxon>Actinomycetes</taxon>
        <taxon>Kitasatosporales</taxon>
        <taxon>Streptomycetaceae</taxon>
        <taxon>Actinacidiphila</taxon>
    </lineage>
</organism>
<feature type="region of interest" description="Disordered" evidence="1">
    <location>
        <begin position="67"/>
        <end position="153"/>
    </location>
</feature>
<dbReference type="EMBL" id="JAZEWV010000001">
    <property type="protein sequence ID" value="MEE4540845.1"/>
    <property type="molecule type" value="Genomic_DNA"/>
</dbReference>
<feature type="domain" description="SCP" evidence="3">
    <location>
        <begin position="176"/>
        <end position="290"/>
    </location>
</feature>
<comment type="caution">
    <text evidence="4">The sequence shown here is derived from an EMBL/GenBank/DDBJ whole genome shotgun (WGS) entry which is preliminary data.</text>
</comment>
<name>A0ABU7P4V6_9ACTN</name>
<evidence type="ECO:0000256" key="2">
    <source>
        <dbReference type="SAM" id="Phobius"/>
    </source>
</evidence>